<dbReference type="EMBL" id="CAJVCH010326821">
    <property type="protein sequence ID" value="CAG7786812.1"/>
    <property type="molecule type" value="Genomic_DNA"/>
</dbReference>
<organism evidence="1 2">
    <name type="scientific">Allacma fusca</name>
    <dbReference type="NCBI Taxonomy" id="39272"/>
    <lineage>
        <taxon>Eukaryota</taxon>
        <taxon>Metazoa</taxon>
        <taxon>Ecdysozoa</taxon>
        <taxon>Arthropoda</taxon>
        <taxon>Hexapoda</taxon>
        <taxon>Collembola</taxon>
        <taxon>Symphypleona</taxon>
        <taxon>Sminthuridae</taxon>
        <taxon>Allacma</taxon>
    </lineage>
</organism>
<accession>A0A8J2KKK6</accession>
<proteinExistence type="predicted"/>
<protein>
    <submittedName>
        <fullName evidence="1">Uncharacterized protein</fullName>
    </submittedName>
</protein>
<dbReference type="AlphaFoldDB" id="A0A8J2KKK6"/>
<dbReference type="Proteomes" id="UP000708208">
    <property type="component" value="Unassembled WGS sequence"/>
</dbReference>
<keyword evidence="2" id="KW-1185">Reference proteome</keyword>
<evidence type="ECO:0000313" key="2">
    <source>
        <dbReference type="Proteomes" id="UP000708208"/>
    </source>
</evidence>
<reference evidence="1" key="1">
    <citation type="submission" date="2021-06" db="EMBL/GenBank/DDBJ databases">
        <authorList>
            <person name="Hodson N. C."/>
            <person name="Mongue J. A."/>
            <person name="Jaron S. K."/>
        </authorList>
    </citation>
    <scope>NUCLEOTIDE SEQUENCE</scope>
</reference>
<name>A0A8J2KKK6_9HEXA</name>
<comment type="caution">
    <text evidence="1">The sequence shown here is derived from an EMBL/GenBank/DDBJ whole genome shotgun (WGS) entry which is preliminary data.</text>
</comment>
<gene>
    <name evidence="1" type="ORF">AFUS01_LOCUS25362</name>
</gene>
<sequence length="45" mass="5455">EATSNRKGFINWLNMLQRPGTWPLRLFLLLMETLQSLCKIYSWRE</sequence>
<evidence type="ECO:0000313" key="1">
    <source>
        <dbReference type="EMBL" id="CAG7786812.1"/>
    </source>
</evidence>
<feature type="non-terminal residue" evidence="1">
    <location>
        <position position="1"/>
    </location>
</feature>